<organism evidence="1 2">
    <name type="scientific">Linum tenue</name>
    <dbReference type="NCBI Taxonomy" id="586396"/>
    <lineage>
        <taxon>Eukaryota</taxon>
        <taxon>Viridiplantae</taxon>
        <taxon>Streptophyta</taxon>
        <taxon>Embryophyta</taxon>
        <taxon>Tracheophyta</taxon>
        <taxon>Spermatophyta</taxon>
        <taxon>Magnoliopsida</taxon>
        <taxon>eudicotyledons</taxon>
        <taxon>Gunneridae</taxon>
        <taxon>Pentapetalae</taxon>
        <taxon>rosids</taxon>
        <taxon>fabids</taxon>
        <taxon>Malpighiales</taxon>
        <taxon>Linaceae</taxon>
        <taxon>Linum</taxon>
    </lineage>
</organism>
<dbReference type="Proteomes" id="UP001154282">
    <property type="component" value="Unassembled WGS sequence"/>
</dbReference>
<protein>
    <submittedName>
        <fullName evidence="1">Uncharacterized protein</fullName>
    </submittedName>
</protein>
<keyword evidence="2" id="KW-1185">Reference proteome</keyword>
<reference evidence="1" key="1">
    <citation type="submission" date="2022-08" db="EMBL/GenBank/DDBJ databases">
        <authorList>
            <person name="Gutierrez-Valencia J."/>
        </authorList>
    </citation>
    <scope>NUCLEOTIDE SEQUENCE</scope>
</reference>
<name>A0AAV0MCM6_9ROSI</name>
<evidence type="ECO:0000313" key="2">
    <source>
        <dbReference type="Proteomes" id="UP001154282"/>
    </source>
</evidence>
<comment type="caution">
    <text evidence="1">The sequence shown here is derived from an EMBL/GenBank/DDBJ whole genome shotgun (WGS) entry which is preliminary data.</text>
</comment>
<proteinExistence type="predicted"/>
<accession>A0AAV0MCM6</accession>
<gene>
    <name evidence="1" type="ORF">LITE_LOCUS27918</name>
</gene>
<evidence type="ECO:0000313" key="1">
    <source>
        <dbReference type="EMBL" id="CAI0444017.1"/>
    </source>
</evidence>
<dbReference type="EMBL" id="CAMGYJ010000007">
    <property type="protein sequence ID" value="CAI0444017.1"/>
    <property type="molecule type" value="Genomic_DNA"/>
</dbReference>
<sequence>MLGELLHSPISIGN</sequence>